<evidence type="ECO:0000259" key="9">
    <source>
        <dbReference type="Pfam" id="PF13847"/>
    </source>
</evidence>
<comment type="catalytic activity">
    <reaction evidence="6">
        <text>arsenic triglutathione + [thioredoxin]-dithiol + S-adenosyl-L-methionine + 2 H2O = methylarsonous acid + [thioredoxin]-disulfide + 3 glutathione + S-adenosyl-L-homocysteine + H(+)</text>
        <dbReference type="Rhea" id="RHEA:69460"/>
        <dbReference type="Rhea" id="RHEA-COMP:10698"/>
        <dbReference type="Rhea" id="RHEA-COMP:10700"/>
        <dbReference type="ChEBI" id="CHEBI:15377"/>
        <dbReference type="ChEBI" id="CHEBI:15378"/>
        <dbReference type="ChEBI" id="CHEBI:17826"/>
        <dbReference type="ChEBI" id="CHEBI:29950"/>
        <dbReference type="ChEBI" id="CHEBI:50058"/>
        <dbReference type="ChEBI" id="CHEBI:57856"/>
        <dbReference type="ChEBI" id="CHEBI:57925"/>
        <dbReference type="ChEBI" id="CHEBI:59789"/>
        <dbReference type="ChEBI" id="CHEBI:183640"/>
        <dbReference type="EC" id="2.1.1.137"/>
    </reaction>
</comment>
<evidence type="ECO:0000256" key="5">
    <source>
        <dbReference type="ARBA" id="ARBA00034545"/>
    </source>
</evidence>
<dbReference type="GO" id="GO:0030791">
    <property type="term" value="F:arsenite methyltransferase activity"/>
    <property type="evidence" value="ECO:0007669"/>
    <property type="project" value="UniProtKB-EC"/>
</dbReference>
<proteinExistence type="inferred from homology"/>
<comment type="similarity">
    <text evidence="3">Belongs to the methyltransferase superfamily. Arsenite methyltransferase family.</text>
</comment>
<evidence type="ECO:0000256" key="1">
    <source>
        <dbReference type="ARBA" id="ARBA00022679"/>
    </source>
</evidence>
<evidence type="ECO:0000256" key="7">
    <source>
        <dbReference type="ARBA" id="ARBA00047943"/>
    </source>
</evidence>
<keyword evidence="1" id="KW-0808">Transferase</keyword>
<dbReference type="SUPFAM" id="SSF53335">
    <property type="entry name" value="S-adenosyl-L-methionine-dependent methyltransferases"/>
    <property type="match status" value="1"/>
</dbReference>
<dbReference type="RefSeq" id="WP_250873753.1">
    <property type="nucleotide sequence ID" value="NZ_JALXFV010000005.1"/>
</dbReference>
<dbReference type="EC" id="2.1.1.137" evidence="4"/>
<dbReference type="PANTHER" id="PTHR43675">
    <property type="entry name" value="ARSENITE METHYLTRANSFERASE"/>
    <property type="match status" value="1"/>
</dbReference>
<keyword evidence="10" id="KW-0489">Methyltransferase</keyword>
<reference evidence="10 11" key="1">
    <citation type="journal article" date="2019" name="Int. J. Syst. Evol. Microbiol.">
        <title>The Global Catalogue of Microorganisms (GCM) 10K type strain sequencing project: providing services to taxonomists for standard genome sequencing and annotation.</title>
        <authorList>
            <consortium name="The Broad Institute Genomics Platform"/>
            <consortium name="The Broad Institute Genome Sequencing Center for Infectious Disease"/>
            <person name="Wu L."/>
            <person name="Ma J."/>
        </authorList>
    </citation>
    <scope>NUCLEOTIDE SEQUENCE [LARGE SCALE GENOMIC DNA]</scope>
    <source>
        <strain evidence="10 11">CGMCC 1.12563</strain>
    </source>
</reference>
<comment type="caution">
    <text evidence="10">The sequence shown here is derived from an EMBL/GenBank/DDBJ whole genome shotgun (WGS) entry which is preliminary data.</text>
</comment>
<dbReference type="EMBL" id="JBHUDC010000005">
    <property type="protein sequence ID" value="MFD1513784.1"/>
    <property type="molecule type" value="Genomic_DNA"/>
</dbReference>
<dbReference type="CDD" id="cd02440">
    <property type="entry name" value="AdoMet_MTases"/>
    <property type="match status" value="1"/>
</dbReference>
<comment type="catalytic activity">
    <reaction evidence="7">
        <text>arsenic triglutathione + 2 [thioredoxin]-dithiol + 2 S-adenosyl-L-methionine + H2O = dimethylarsinous acid + 2 [thioredoxin]-disulfide + 3 glutathione + 2 S-adenosyl-L-homocysteine + 2 H(+)</text>
        <dbReference type="Rhea" id="RHEA:69464"/>
        <dbReference type="Rhea" id="RHEA-COMP:10698"/>
        <dbReference type="Rhea" id="RHEA-COMP:10700"/>
        <dbReference type="ChEBI" id="CHEBI:15377"/>
        <dbReference type="ChEBI" id="CHEBI:15378"/>
        <dbReference type="ChEBI" id="CHEBI:23808"/>
        <dbReference type="ChEBI" id="CHEBI:29950"/>
        <dbReference type="ChEBI" id="CHEBI:50058"/>
        <dbReference type="ChEBI" id="CHEBI:57856"/>
        <dbReference type="ChEBI" id="CHEBI:57925"/>
        <dbReference type="ChEBI" id="CHEBI:59789"/>
        <dbReference type="ChEBI" id="CHEBI:183640"/>
        <dbReference type="EC" id="2.1.1.137"/>
    </reaction>
</comment>
<organism evidence="10 11">
    <name type="scientific">Halomarina rubra</name>
    <dbReference type="NCBI Taxonomy" id="2071873"/>
    <lineage>
        <taxon>Archaea</taxon>
        <taxon>Methanobacteriati</taxon>
        <taxon>Methanobacteriota</taxon>
        <taxon>Stenosarchaea group</taxon>
        <taxon>Halobacteria</taxon>
        <taxon>Halobacteriales</taxon>
        <taxon>Natronomonadaceae</taxon>
        <taxon>Halomarina</taxon>
    </lineage>
</organism>
<dbReference type="InterPro" id="IPR026669">
    <property type="entry name" value="Arsenite_MeTrfase-like"/>
</dbReference>
<evidence type="ECO:0000256" key="4">
    <source>
        <dbReference type="ARBA" id="ARBA00034521"/>
    </source>
</evidence>
<name>A0ABD6AVK6_9EURY</name>
<evidence type="ECO:0000256" key="3">
    <source>
        <dbReference type="ARBA" id="ARBA00034487"/>
    </source>
</evidence>
<dbReference type="PANTHER" id="PTHR43675:SF8">
    <property type="entry name" value="ARSENITE METHYLTRANSFERASE"/>
    <property type="match status" value="1"/>
</dbReference>
<comment type="catalytic activity">
    <reaction evidence="8">
        <text>arsenic triglutathione + 3 [thioredoxin]-dithiol + 3 S-adenosyl-L-methionine = trimethylarsine + 3 [thioredoxin]-disulfide + 3 glutathione + 3 S-adenosyl-L-homocysteine + 3 H(+)</text>
        <dbReference type="Rhea" id="RHEA:69432"/>
        <dbReference type="Rhea" id="RHEA-COMP:10698"/>
        <dbReference type="Rhea" id="RHEA-COMP:10700"/>
        <dbReference type="ChEBI" id="CHEBI:15378"/>
        <dbReference type="ChEBI" id="CHEBI:27130"/>
        <dbReference type="ChEBI" id="CHEBI:29950"/>
        <dbReference type="ChEBI" id="CHEBI:50058"/>
        <dbReference type="ChEBI" id="CHEBI:57856"/>
        <dbReference type="ChEBI" id="CHEBI:57925"/>
        <dbReference type="ChEBI" id="CHEBI:59789"/>
        <dbReference type="ChEBI" id="CHEBI:183640"/>
        <dbReference type="EC" id="2.1.1.137"/>
    </reaction>
</comment>
<dbReference type="Gene3D" id="3.40.50.150">
    <property type="entry name" value="Vaccinia Virus protein VP39"/>
    <property type="match status" value="1"/>
</dbReference>
<dbReference type="InterPro" id="IPR029063">
    <property type="entry name" value="SAM-dependent_MTases_sf"/>
</dbReference>
<sequence>MSDGEGATARSADEQRRIVRERYAAIATESSDGCCDGGADGADDADQCCSSSVDEQSREMGYDDADVDAVADGANLGLGCGNPTAIAALEPGQTVLDLGSGAGFDCFLAANAVGPTGHVVGVDMTPEMVEKARENARRNDTDAVEFRLGEIEHLPVADGTVDVVISNCVVNLSPDKQQVFAEAFRALKPGGRVAISDVVQTAPSPEDVTENPAALAACVSGAATFADLEAMLDRAGFEAVSIEPKDESASFIREWDDERDLSEYLVSSVVEARKPR</sequence>
<dbReference type="GO" id="GO:0032259">
    <property type="term" value="P:methylation"/>
    <property type="evidence" value="ECO:0007669"/>
    <property type="project" value="UniProtKB-KW"/>
</dbReference>
<dbReference type="Proteomes" id="UP001597187">
    <property type="component" value="Unassembled WGS sequence"/>
</dbReference>
<feature type="domain" description="Methyltransferase" evidence="9">
    <location>
        <begin position="90"/>
        <end position="236"/>
    </location>
</feature>
<protein>
    <recommendedName>
        <fullName evidence="5">Arsenite methyltransferase</fullName>
        <ecNumber evidence="4">2.1.1.137</ecNumber>
    </recommendedName>
</protein>
<evidence type="ECO:0000256" key="2">
    <source>
        <dbReference type="ARBA" id="ARBA00022691"/>
    </source>
</evidence>
<keyword evidence="11" id="KW-1185">Reference proteome</keyword>
<dbReference type="NCBIfam" id="NF008823">
    <property type="entry name" value="PRK11873.1"/>
    <property type="match status" value="1"/>
</dbReference>
<accession>A0ABD6AVK6</accession>
<dbReference type="Pfam" id="PF13847">
    <property type="entry name" value="Methyltransf_31"/>
    <property type="match status" value="1"/>
</dbReference>
<dbReference type="InterPro" id="IPR025714">
    <property type="entry name" value="Methyltranfer_dom"/>
</dbReference>
<keyword evidence="2" id="KW-0949">S-adenosyl-L-methionine</keyword>
<dbReference type="AlphaFoldDB" id="A0ABD6AVK6"/>
<evidence type="ECO:0000256" key="8">
    <source>
        <dbReference type="ARBA" id="ARBA00048428"/>
    </source>
</evidence>
<evidence type="ECO:0000256" key="6">
    <source>
        <dbReference type="ARBA" id="ARBA00047941"/>
    </source>
</evidence>
<gene>
    <name evidence="10" type="primary">arsM</name>
    <name evidence="10" type="ORF">ACFSBT_10895</name>
</gene>
<evidence type="ECO:0000313" key="10">
    <source>
        <dbReference type="EMBL" id="MFD1513784.1"/>
    </source>
</evidence>
<evidence type="ECO:0000313" key="11">
    <source>
        <dbReference type="Proteomes" id="UP001597187"/>
    </source>
</evidence>